<comment type="caution">
    <text evidence="2">The sequence shown here is derived from an EMBL/GenBank/DDBJ whole genome shotgun (WGS) entry which is preliminary data.</text>
</comment>
<feature type="coiled-coil region" evidence="1">
    <location>
        <begin position="113"/>
        <end position="140"/>
    </location>
</feature>
<keyword evidence="3" id="KW-1185">Reference proteome</keyword>
<organism evidence="2 3">
    <name type="scientific">Lentzea flava</name>
    <dbReference type="NCBI Taxonomy" id="103732"/>
    <lineage>
        <taxon>Bacteria</taxon>
        <taxon>Bacillati</taxon>
        <taxon>Actinomycetota</taxon>
        <taxon>Actinomycetes</taxon>
        <taxon>Pseudonocardiales</taxon>
        <taxon>Pseudonocardiaceae</taxon>
        <taxon>Lentzea</taxon>
    </lineage>
</organism>
<gene>
    <name evidence="2" type="ORF">GCM10010178_90670</name>
</gene>
<proteinExistence type="predicted"/>
<accession>A0ABQ2VK44</accession>
<protein>
    <recommendedName>
        <fullName evidence="4">Transposase</fullName>
    </recommendedName>
</protein>
<evidence type="ECO:0000313" key="2">
    <source>
        <dbReference type="EMBL" id="GGU86551.1"/>
    </source>
</evidence>
<evidence type="ECO:0008006" key="4">
    <source>
        <dbReference type="Google" id="ProtNLM"/>
    </source>
</evidence>
<evidence type="ECO:0000256" key="1">
    <source>
        <dbReference type="SAM" id="Coils"/>
    </source>
</evidence>
<dbReference type="Proteomes" id="UP000649573">
    <property type="component" value="Unassembled WGS sequence"/>
</dbReference>
<keyword evidence="1" id="KW-0175">Coiled coil</keyword>
<evidence type="ECO:0000313" key="3">
    <source>
        <dbReference type="Proteomes" id="UP000649573"/>
    </source>
</evidence>
<dbReference type="EMBL" id="BMRE01000103">
    <property type="protein sequence ID" value="GGU86551.1"/>
    <property type="molecule type" value="Genomic_DNA"/>
</dbReference>
<reference evidence="3" key="1">
    <citation type="journal article" date="2019" name="Int. J. Syst. Evol. Microbiol.">
        <title>The Global Catalogue of Microorganisms (GCM) 10K type strain sequencing project: providing services to taxonomists for standard genome sequencing and annotation.</title>
        <authorList>
            <consortium name="The Broad Institute Genomics Platform"/>
            <consortium name="The Broad Institute Genome Sequencing Center for Infectious Disease"/>
            <person name="Wu L."/>
            <person name="Ma J."/>
        </authorList>
    </citation>
    <scope>NUCLEOTIDE SEQUENCE [LARGE SCALE GENOMIC DNA]</scope>
    <source>
        <strain evidence="3">JCM 3296</strain>
    </source>
</reference>
<name>A0ABQ2VK44_9PSEU</name>
<sequence length="160" mass="17303">MDGKSDRLDAEQIARAVHSHTSTATPQAKSGSVEVIRTLRVTGTSAVKARTQAFSTLWGVMIGAPSPLRDDLLPLARRTLVDRCLQLRPETDDLLSLAGDAERLLLAGVKTALRDLARRWKTHEDEIKLLNKQIEALMQAAAPDLVQLHGSASSSPDSSS</sequence>
<dbReference type="RefSeq" id="WP_229813537.1">
    <property type="nucleotide sequence ID" value="NZ_BMRE01000103.1"/>
</dbReference>